<accession>A0A1H9UHK0</accession>
<dbReference type="RefSeq" id="WP_022753136.1">
    <property type="nucleotide sequence ID" value="NZ_CM009896.1"/>
</dbReference>
<dbReference type="EMBL" id="FOGJ01000018">
    <property type="protein sequence ID" value="SES08543.1"/>
    <property type="molecule type" value="Genomic_DNA"/>
</dbReference>
<proteinExistence type="predicted"/>
<protein>
    <submittedName>
        <fullName evidence="2">Uncharacterized protein</fullName>
    </submittedName>
</protein>
<evidence type="ECO:0000313" key="1">
    <source>
        <dbReference type="EMBL" id="PWT28212.1"/>
    </source>
</evidence>
<dbReference type="AlphaFoldDB" id="A0A1H9UHK0"/>
<dbReference type="Proteomes" id="UP000245488">
    <property type="component" value="Chromosome"/>
</dbReference>
<dbReference type="EMBL" id="NXNG01000001">
    <property type="protein sequence ID" value="PWT28212.1"/>
    <property type="molecule type" value="Genomic_DNA"/>
</dbReference>
<sequence length="104" mass="12020">MKNVEKIKVLRAVEGSEKTIDYYNVLGNMGDLKYNYSDYMITGPVVADEELKRLPHANYDLCCALMTMLLREDYFDNGQFVRRCRDGQVSLVIKKMTELLSQQA</sequence>
<evidence type="ECO:0000313" key="4">
    <source>
        <dbReference type="Proteomes" id="UP000245488"/>
    </source>
</evidence>
<keyword evidence="4" id="KW-1185">Reference proteome</keyword>
<organism evidence="2 3">
    <name type="scientific">Butyrivibrio fibrisolvens</name>
    <dbReference type="NCBI Taxonomy" id="831"/>
    <lineage>
        <taxon>Bacteria</taxon>
        <taxon>Bacillati</taxon>
        <taxon>Bacillota</taxon>
        <taxon>Clostridia</taxon>
        <taxon>Lachnospirales</taxon>
        <taxon>Lachnospiraceae</taxon>
        <taxon>Butyrivibrio</taxon>
    </lineage>
</organism>
<dbReference type="OrthoDB" id="1955280at2"/>
<dbReference type="GeneID" id="89509835"/>
<dbReference type="eggNOG" id="ENOG5032F5Y">
    <property type="taxonomic scope" value="Bacteria"/>
</dbReference>
<evidence type="ECO:0000313" key="3">
    <source>
        <dbReference type="Proteomes" id="UP000182584"/>
    </source>
</evidence>
<evidence type="ECO:0000313" key="2">
    <source>
        <dbReference type="EMBL" id="SES08543.1"/>
    </source>
</evidence>
<dbReference type="Proteomes" id="UP000182584">
    <property type="component" value="Unassembled WGS sequence"/>
</dbReference>
<name>A0A1H9UHK0_BUTFI</name>
<reference evidence="1 4" key="2">
    <citation type="submission" date="2017-09" db="EMBL/GenBank/DDBJ databases">
        <title>High-quality draft genome sequence of Butyrivibrio fibrisolvens INBov1, isolated from cow rumen.</title>
        <authorList>
            <person name="Rodriguez Hernaez J."/>
            <person name="Rivarola M."/>
            <person name="Paniego N."/>
            <person name="Cravero S."/>
            <person name="Ceron Cucchi M."/>
            <person name="Martinez M.C."/>
        </authorList>
    </citation>
    <scope>NUCLEOTIDE SEQUENCE [LARGE SCALE GENOMIC DNA]</scope>
    <source>
        <strain evidence="1 4">INBov1</strain>
    </source>
</reference>
<reference evidence="2 3" key="1">
    <citation type="submission" date="2016-10" db="EMBL/GenBank/DDBJ databases">
        <authorList>
            <person name="de Groot N.N."/>
        </authorList>
    </citation>
    <scope>NUCLEOTIDE SEQUENCE [LARGE SCALE GENOMIC DNA]</scope>
    <source>
        <strain evidence="2 3">AR40</strain>
    </source>
</reference>
<gene>
    <name evidence="1" type="ORF">CPT75_14355</name>
    <name evidence="2" type="ORF">SAMN04487884_11882</name>
</gene>